<comment type="caution">
    <text evidence="2">The sequence shown here is derived from an EMBL/GenBank/DDBJ whole genome shotgun (WGS) entry which is preliminary data.</text>
</comment>
<protein>
    <submittedName>
        <fullName evidence="2">Crp/Fnr family transcriptional regulator</fullName>
    </submittedName>
</protein>
<feature type="region of interest" description="Disordered" evidence="1">
    <location>
        <begin position="1"/>
        <end position="44"/>
    </location>
</feature>
<reference evidence="2 3" key="1">
    <citation type="submission" date="2024-10" db="EMBL/GenBank/DDBJ databases">
        <title>The Natural Products Discovery Center: Release of the First 8490 Sequenced Strains for Exploring Actinobacteria Biosynthetic Diversity.</title>
        <authorList>
            <person name="Kalkreuter E."/>
            <person name="Kautsar S.A."/>
            <person name="Yang D."/>
            <person name="Bader C.D."/>
            <person name="Teijaro C.N."/>
            <person name="Fluegel L."/>
            <person name="Davis C.M."/>
            <person name="Simpson J.R."/>
            <person name="Lauterbach L."/>
            <person name="Steele A.D."/>
            <person name="Gui C."/>
            <person name="Meng S."/>
            <person name="Li G."/>
            <person name="Viehrig K."/>
            <person name="Ye F."/>
            <person name="Su P."/>
            <person name="Kiefer A.F."/>
            <person name="Nichols A."/>
            <person name="Cepeda A.J."/>
            <person name="Yan W."/>
            <person name="Fan B."/>
            <person name="Jiang Y."/>
            <person name="Adhikari A."/>
            <person name="Zheng C.-J."/>
            <person name="Schuster L."/>
            <person name="Cowan T.M."/>
            <person name="Smanski M.J."/>
            <person name="Chevrette M.G."/>
            <person name="De Carvalho L.P.S."/>
            <person name="Shen B."/>
        </authorList>
    </citation>
    <scope>NUCLEOTIDE SEQUENCE [LARGE SCALE GENOMIC DNA]</scope>
    <source>
        <strain evidence="2 3">NPDC053399</strain>
    </source>
</reference>
<name>A0ABW8CJF9_9ACTN</name>
<dbReference type="EMBL" id="JBITYG010000020">
    <property type="protein sequence ID" value="MFI9106582.1"/>
    <property type="molecule type" value="Genomic_DNA"/>
</dbReference>
<accession>A0ABW8CJF9</accession>
<proteinExistence type="predicted"/>
<keyword evidence="3" id="KW-1185">Reference proteome</keyword>
<evidence type="ECO:0000256" key="1">
    <source>
        <dbReference type="SAM" id="MobiDB-lite"/>
    </source>
</evidence>
<organism evidence="2 3">
    <name type="scientific">Streptomyces fildesensis</name>
    <dbReference type="NCBI Taxonomy" id="375757"/>
    <lineage>
        <taxon>Bacteria</taxon>
        <taxon>Bacillati</taxon>
        <taxon>Actinomycetota</taxon>
        <taxon>Actinomycetes</taxon>
        <taxon>Kitasatosporales</taxon>
        <taxon>Streptomycetaceae</taxon>
        <taxon>Streptomyces</taxon>
    </lineage>
</organism>
<evidence type="ECO:0000313" key="2">
    <source>
        <dbReference type="EMBL" id="MFI9106582.1"/>
    </source>
</evidence>
<evidence type="ECO:0000313" key="3">
    <source>
        <dbReference type="Proteomes" id="UP001614394"/>
    </source>
</evidence>
<sequence length="56" mass="5742">MSVDAGQDAALSTPGAPDNNSAHTSLDTAAARNLATTTKSAPQMAGISSRWLLRML</sequence>
<feature type="compositionally biased region" description="Polar residues" evidence="1">
    <location>
        <begin position="18"/>
        <end position="27"/>
    </location>
</feature>
<gene>
    <name evidence="2" type="ORF">ACIGXA_39405</name>
</gene>
<feature type="non-terminal residue" evidence="2">
    <location>
        <position position="56"/>
    </location>
</feature>
<dbReference type="Proteomes" id="UP001614394">
    <property type="component" value="Unassembled WGS sequence"/>
</dbReference>